<comment type="caution">
    <text evidence="3">The sequence shown here is derived from an EMBL/GenBank/DDBJ whole genome shotgun (WGS) entry which is preliminary data.</text>
</comment>
<dbReference type="RefSeq" id="WP_149297964.1">
    <property type="nucleotide sequence ID" value="NZ_VTWH01000001.1"/>
</dbReference>
<dbReference type="GO" id="GO:0003824">
    <property type="term" value="F:catalytic activity"/>
    <property type="evidence" value="ECO:0007669"/>
    <property type="project" value="InterPro"/>
</dbReference>
<dbReference type="InterPro" id="IPR036265">
    <property type="entry name" value="HIT-like_sf"/>
</dbReference>
<comment type="caution">
    <text evidence="1">Lacks conserved residue(s) required for the propagation of feature annotation.</text>
</comment>
<evidence type="ECO:0000256" key="1">
    <source>
        <dbReference type="PROSITE-ProRule" id="PRU00464"/>
    </source>
</evidence>
<protein>
    <submittedName>
        <fullName evidence="3">HIT domain-containing protein</fullName>
    </submittedName>
</protein>
<dbReference type="PIRSF" id="PIRSF000714">
    <property type="entry name" value="HIT"/>
    <property type="match status" value="1"/>
</dbReference>
<dbReference type="InterPro" id="IPR026026">
    <property type="entry name" value="HIT_Hint"/>
</dbReference>
<dbReference type="Pfam" id="PF01230">
    <property type="entry name" value="HIT"/>
    <property type="match status" value="1"/>
</dbReference>
<name>A0A5B0E301_9HYPH</name>
<dbReference type="OrthoDB" id="9799145at2"/>
<evidence type="ECO:0000313" key="4">
    <source>
        <dbReference type="Proteomes" id="UP000324738"/>
    </source>
</evidence>
<proteinExistence type="predicted"/>
<accession>A0A5B0E301</accession>
<feature type="domain" description="HIT" evidence="2">
    <location>
        <begin position="38"/>
        <end position="107"/>
    </location>
</feature>
<evidence type="ECO:0000259" key="2">
    <source>
        <dbReference type="PROSITE" id="PS51084"/>
    </source>
</evidence>
<dbReference type="AlphaFoldDB" id="A0A5B0E301"/>
<dbReference type="InterPro" id="IPR011146">
    <property type="entry name" value="HIT-like"/>
</dbReference>
<dbReference type="Proteomes" id="UP000324738">
    <property type="component" value="Unassembled WGS sequence"/>
</dbReference>
<dbReference type="EMBL" id="VTWH01000001">
    <property type="protein sequence ID" value="KAA0972341.1"/>
    <property type="molecule type" value="Genomic_DNA"/>
</dbReference>
<gene>
    <name evidence="3" type="ORF">FPY71_04385</name>
</gene>
<evidence type="ECO:0000313" key="3">
    <source>
        <dbReference type="EMBL" id="KAA0972341.1"/>
    </source>
</evidence>
<keyword evidence="4" id="KW-1185">Reference proteome</keyword>
<sequence length="138" mass="15634">MSKAAFKLDSQLAAGTFFIGKLKLCRVFLMNDSRWPWLMLVPEIPDIIELTDLSAEDQAILIREADFTARLVQKQFSPDKMNIGSMGNIVPQFHLHIVARHKNDAAWPEPVWGFAGRIPYEPEEVERLLSILGKDLAS</sequence>
<organism evidence="3 4">
    <name type="scientific">Aureimonas fodinaquatilis</name>
    <dbReference type="NCBI Taxonomy" id="2565783"/>
    <lineage>
        <taxon>Bacteria</taxon>
        <taxon>Pseudomonadati</taxon>
        <taxon>Pseudomonadota</taxon>
        <taxon>Alphaproteobacteria</taxon>
        <taxon>Hyphomicrobiales</taxon>
        <taxon>Aurantimonadaceae</taxon>
        <taxon>Aureimonas</taxon>
    </lineage>
</organism>
<dbReference type="Gene3D" id="3.30.428.10">
    <property type="entry name" value="HIT-like"/>
    <property type="match status" value="1"/>
</dbReference>
<reference evidence="3 4" key="1">
    <citation type="submission" date="2019-08" db="EMBL/GenBank/DDBJ databases">
        <title>Aureimonas fodiniaquatilis sp. nov., isolated from a coal mine wastewater.</title>
        <authorList>
            <person name="Kim W."/>
        </authorList>
    </citation>
    <scope>NUCLEOTIDE SEQUENCE [LARGE SCALE GENOMIC DNA]</scope>
    <source>
        <strain evidence="3 4">CAU 1482</strain>
    </source>
</reference>
<dbReference type="PROSITE" id="PS51084">
    <property type="entry name" value="HIT_2"/>
    <property type="match status" value="1"/>
</dbReference>
<dbReference type="SUPFAM" id="SSF54197">
    <property type="entry name" value="HIT-like"/>
    <property type="match status" value="1"/>
</dbReference>